<dbReference type="STRING" id="1131731.BAZO_17459"/>
<dbReference type="AlphaFoldDB" id="K6CTD7"/>
<evidence type="ECO:0000256" key="1">
    <source>
        <dbReference type="ARBA" id="ARBA00004651"/>
    </source>
</evidence>
<feature type="transmembrane region" description="Helical" evidence="8">
    <location>
        <begin position="40"/>
        <end position="57"/>
    </location>
</feature>
<evidence type="ECO:0000256" key="2">
    <source>
        <dbReference type="ARBA" id="ARBA00006939"/>
    </source>
</evidence>
<comment type="caution">
    <text evidence="9">The sequence shown here is derived from an EMBL/GenBank/DDBJ whole genome shotgun (WGS) entry which is preliminary data.</text>
</comment>
<dbReference type="GO" id="GO:0005886">
    <property type="term" value="C:plasma membrane"/>
    <property type="evidence" value="ECO:0007669"/>
    <property type="project" value="UniProtKB-SubCell"/>
</dbReference>
<accession>K6CTD7</accession>
<keyword evidence="7 8" id="KW-0472">Membrane</keyword>
<organism evidence="9 10">
    <name type="scientific">Schinkia azotoformans LMG 9581</name>
    <dbReference type="NCBI Taxonomy" id="1131731"/>
    <lineage>
        <taxon>Bacteria</taxon>
        <taxon>Bacillati</taxon>
        <taxon>Bacillota</taxon>
        <taxon>Bacilli</taxon>
        <taxon>Bacillales</taxon>
        <taxon>Bacillaceae</taxon>
        <taxon>Calidifontibacillus/Schinkia group</taxon>
        <taxon>Schinkia</taxon>
    </lineage>
</organism>
<evidence type="ECO:0000256" key="8">
    <source>
        <dbReference type="SAM" id="Phobius"/>
    </source>
</evidence>
<name>K6CTD7_SCHAZ</name>
<dbReference type="GO" id="GO:0005385">
    <property type="term" value="F:zinc ion transmembrane transporter activity"/>
    <property type="evidence" value="ECO:0007669"/>
    <property type="project" value="TreeGrafter"/>
</dbReference>
<evidence type="ECO:0000256" key="3">
    <source>
        <dbReference type="ARBA" id="ARBA00022475"/>
    </source>
</evidence>
<keyword evidence="3" id="KW-1003">Cell membrane</keyword>
<proteinExistence type="inferred from homology"/>
<feature type="transmembrane region" description="Helical" evidence="8">
    <location>
        <begin position="99"/>
        <end position="116"/>
    </location>
</feature>
<comment type="similarity">
    <text evidence="2">Belongs to the ZIP transporter (TC 2.A.5) family.</text>
</comment>
<evidence type="ECO:0000256" key="5">
    <source>
        <dbReference type="ARBA" id="ARBA00022833"/>
    </source>
</evidence>
<sequence length="247" mass="26931">MIFNLYISLFISFLAFLGMYIGGITTTFFKQYLPGKIHRLYIFCGGLLVGLLIFEVIPESIQQYDQLGLIIGGFLGIIGMMAIENIFHSKNNHNGKASNYVHGIIFLIIAVAIHNVPTGFAIGTNIVDQSITGSPLLWALFLHHIPEGITLMVSSILAGSNSLSFSLITALLALILGVSILGGISISNLSHQFNTILMGSAIGTLGYVTVHEILWKSKTTVTAREYIILVCVGLIFIRLYILSLELL</sequence>
<dbReference type="PANTHER" id="PTHR11040:SF211">
    <property type="entry name" value="ZINC TRANSPORTER ZIP11"/>
    <property type="match status" value="1"/>
</dbReference>
<gene>
    <name evidence="9" type="ORF">BAZO_17459</name>
</gene>
<feature type="transmembrane region" description="Helical" evidence="8">
    <location>
        <begin position="165"/>
        <end position="187"/>
    </location>
</feature>
<dbReference type="InterPro" id="IPR003689">
    <property type="entry name" value="ZIP"/>
</dbReference>
<feature type="transmembrane region" description="Helical" evidence="8">
    <location>
        <begin position="136"/>
        <end position="158"/>
    </location>
</feature>
<keyword evidence="6 8" id="KW-1133">Transmembrane helix</keyword>
<evidence type="ECO:0000256" key="7">
    <source>
        <dbReference type="ARBA" id="ARBA00023136"/>
    </source>
</evidence>
<dbReference type="RefSeq" id="WP_004432136.1">
    <property type="nucleotide sequence ID" value="NZ_AJLR01000146.1"/>
</dbReference>
<feature type="transmembrane region" description="Helical" evidence="8">
    <location>
        <begin position="69"/>
        <end position="87"/>
    </location>
</feature>
<dbReference type="Pfam" id="PF02535">
    <property type="entry name" value="Zip"/>
    <property type="match status" value="1"/>
</dbReference>
<keyword evidence="4 8" id="KW-0812">Transmembrane</keyword>
<feature type="transmembrane region" description="Helical" evidence="8">
    <location>
        <begin position="226"/>
        <end position="244"/>
    </location>
</feature>
<reference evidence="9 10" key="1">
    <citation type="journal article" date="2012" name="Front. Microbiol.">
        <title>Redundancy and modularity in membrane-associated dissimilatory nitrate reduction in Bacillus.</title>
        <authorList>
            <person name="Heylen K."/>
            <person name="Keltjens J."/>
        </authorList>
    </citation>
    <scope>NUCLEOTIDE SEQUENCE [LARGE SCALE GENOMIC DNA]</scope>
    <source>
        <strain evidence="9 10">LMG 9581</strain>
    </source>
</reference>
<dbReference type="PANTHER" id="PTHR11040">
    <property type="entry name" value="ZINC/IRON TRANSPORTER"/>
    <property type="match status" value="1"/>
</dbReference>
<evidence type="ECO:0000313" key="9">
    <source>
        <dbReference type="EMBL" id="EKN63482.1"/>
    </source>
</evidence>
<evidence type="ECO:0000256" key="4">
    <source>
        <dbReference type="ARBA" id="ARBA00022692"/>
    </source>
</evidence>
<evidence type="ECO:0000313" key="10">
    <source>
        <dbReference type="Proteomes" id="UP000006315"/>
    </source>
</evidence>
<protein>
    <submittedName>
        <fullName evidence="9">Zinc transporter family protein</fullName>
    </submittedName>
</protein>
<evidence type="ECO:0000256" key="6">
    <source>
        <dbReference type="ARBA" id="ARBA00022989"/>
    </source>
</evidence>
<dbReference type="EMBL" id="AJLR01000146">
    <property type="protein sequence ID" value="EKN63482.1"/>
    <property type="molecule type" value="Genomic_DNA"/>
</dbReference>
<feature type="transmembrane region" description="Helical" evidence="8">
    <location>
        <begin position="193"/>
        <end position="214"/>
    </location>
</feature>
<dbReference type="GeneID" id="89467220"/>
<keyword evidence="5" id="KW-0862">Zinc</keyword>
<feature type="transmembrane region" description="Helical" evidence="8">
    <location>
        <begin position="6"/>
        <end position="28"/>
    </location>
</feature>
<dbReference type="Proteomes" id="UP000006315">
    <property type="component" value="Unassembled WGS sequence"/>
</dbReference>
<keyword evidence="10" id="KW-1185">Reference proteome</keyword>
<comment type="subcellular location">
    <subcellularLocation>
        <location evidence="1">Cell membrane</location>
        <topology evidence="1">Multi-pass membrane protein</topology>
    </subcellularLocation>
</comment>
<dbReference type="PATRIC" id="fig|1131731.3.peg.3558"/>